<feature type="region of interest" description="Disordered" evidence="1">
    <location>
        <begin position="1"/>
        <end position="46"/>
    </location>
</feature>
<name>A0A182NCE3_9DIPT</name>
<dbReference type="VEuPathDB" id="VectorBase:ADIR005307"/>
<dbReference type="InterPro" id="IPR052626">
    <property type="entry name" value="SWT1_Regulator"/>
</dbReference>
<dbReference type="EnsemblMetazoa" id="ADIR005307-RA">
    <property type="protein sequence ID" value="ADIR005307-PA"/>
    <property type="gene ID" value="ADIR005307"/>
</dbReference>
<feature type="domain" description="PIN" evidence="2">
    <location>
        <begin position="307"/>
        <end position="438"/>
    </location>
</feature>
<dbReference type="SUPFAM" id="SSF88723">
    <property type="entry name" value="PIN domain-like"/>
    <property type="match status" value="1"/>
</dbReference>
<proteinExistence type="predicted"/>
<feature type="compositionally biased region" description="Basic and acidic residues" evidence="1">
    <location>
        <begin position="272"/>
        <end position="289"/>
    </location>
</feature>
<organism evidence="3 4">
    <name type="scientific">Anopheles dirus</name>
    <dbReference type="NCBI Taxonomy" id="7168"/>
    <lineage>
        <taxon>Eukaryota</taxon>
        <taxon>Metazoa</taxon>
        <taxon>Ecdysozoa</taxon>
        <taxon>Arthropoda</taxon>
        <taxon>Hexapoda</taxon>
        <taxon>Insecta</taxon>
        <taxon>Pterygota</taxon>
        <taxon>Neoptera</taxon>
        <taxon>Endopterygota</taxon>
        <taxon>Diptera</taxon>
        <taxon>Nematocera</taxon>
        <taxon>Culicoidea</taxon>
        <taxon>Culicidae</taxon>
        <taxon>Anophelinae</taxon>
        <taxon>Anopheles</taxon>
    </lineage>
</organism>
<reference evidence="3" key="2">
    <citation type="submission" date="2020-05" db="UniProtKB">
        <authorList>
            <consortium name="EnsemblMetazoa"/>
        </authorList>
    </citation>
    <scope>IDENTIFICATION</scope>
    <source>
        <strain evidence="3">WRAIR2</strain>
    </source>
</reference>
<evidence type="ECO:0000313" key="4">
    <source>
        <dbReference type="Proteomes" id="UP000075884"/>
    </source>
</evidence>
<dbReference type="InterPro" id="IPR002716">
    <property type="entry name" value="PIN_dom"/>
</dbReference>
<dbReference type="Gene3D" id="3.40.50.1010">
    <property type="entry name" value="5'-nuclease"/>
    <property type="match status" value="1"/>
</dbReference>
<dbReference type="PANTHER" id="PTHR16161:SF0">
    <property type="entry name" value="TRANSCRIPTIONAL PROTEIN SWT1"/>
    <property type="match status" value="1"/>
</dbReference>
<dbReference type="AlphaFoldDB" id="A0A182NCE3"/>
<protein>
    <submittedName>
        <fullName evidence="3">PINc domain-containing protein</fullName>
    </submittedName>
</protein>
<sequence>MSSKRTITAVSRDKPPSVESKIMVASNTSTSVPPANAASATASKPSVLTPISPVAKRLSAPLIAPKPITPSAIKQPKASSSSRRYSAPNKMPVASSSIKVEKTLSTIVKAKSKKDKGLPVSWRNELYGARPGSAQARLDNLRAALQKEVEEQQKAEASTSKPVKCPPERKSAPAEKSTLVLSDVVRSASAIPAVSAVSTIPTVPAVPTLPENLEDNQEMDVDDVEMNSPKTAPSSPVRNETDTMECDNYLEVKQTEAAKDSAKLPVPPTPEKSAEPKSKNEESKHDSQKLKTNYQNGLAAFSNYFFCVIDTSVFIEHYMDFESFLTKKYVERQPILVVPYKVQHELDTVKHKKPQLASSIMPVVKLLHRMLRARDARMKGQHPWDDTVELIPILSPDDSIINCALQVQTVIDVPVVVVSNDYIMLTKALAANLDSCTMEELQKDYNF</sequence>
<feature type="region of interest" description="Disordered" evidence="1">
    <location>
        <begin position="219"/>
        <end position="244"/>
    </location>
</feature>
<dbReference type="InterPro" id="IPR029060">
    <property type="entry name" value="PIN-like_dom_sf"/>
</dbReference>
<dbReference type="Pfam" id="PF13638">
    <property type="entry name" value="PIN_4"/>
    <property type="match status" value="1"/>
</dbReference>
<keyword evidence="4" id="KW-1185">Reference proteome</keyword>
<accession>A0A182NCE3</accession>
<reference evidence="4" key="1">
    <citation type="submission" date="2013-03" db="EMBL/GenBank/DDBJ databases">
        <title>The Genome Sequence of Anopheles dirus WRAIR2.</title>
        <authorList>
            <consortium name="The Broad Institute Genomics Platform"/>
            <person name="Neafsey D.E."/>
            <person name="Walton C."/>
            <person name="Walker B."/>
            <person name="Young S.K."/>
            <person name="Zeng Q."/>
            <person name="Gargeya S."/>
            <person name="Fitzgerald M."/>
            <person name="Haas B."/>
            <person name="Abouelleil A."/>
            <person name="Allen A.W."/>
            <person name="Alvarado L."/>
            <person name="Arachchi H.M."/>
            <person name="Berlin A.M."/>
            <person name="Chapman S.B."/>
            <person name="Gainer-Dewar J."/>
            <person name="Goldberg J."/>
            <person name="Griggs A."/>
            <person name="Gujja S."/>
            <person name="Hansen M."/>
            <person name="Howarth C."/>
            <person name="Imamovic A."/>
            <person name="Ireland A."/>
            <person name="Larimer J."/>
            <person name="McCowan C."/>
            <person name="Murphy C."/>
            <person name="Pearson M."/>
            <person name="Poon T.W."/>
            <person name="Priest M."/>
            <person name="Roberts A."/>
            <person name="Saif S."/>
            <person name="Shea T."/>
            <person name="Sisk P."/>
            <person name="Sykes S."/>
            <person name="Wortman J."/>
            <person name="Nusbaum C."/>
            <person name="Birren B."/>
        </authorList>
    </citation>
    <scope>NUCLEOTIDE SEQUENCE [LARGE SCALE GENOMIC DNA]</scope>
    <source>
        <strain evidence="4">WRAIR2</strain>
    </source>
</reference>
<feature type="region of interest" description="Disordered" evidence="1">
    <location>
        <begin position="65"/>
        <end position="95"/>
    </location>
</feature>
<feature type="compositionally biased region" description="Polar residues" evidence="1">
    <location>
        <begin position="25"/>
        <end position="46"/>
    </location>
</feature>
<evidence type="ECO:0000256" key="1">
    <source>
        <dbReference type="SAM" id="MobiDB-lite"/>
    </source>
</evidence>
<dbReference type="Proteomes" id="UP000075884">
    <property type="component" value="Unassembled WGS sequence"/>
</dbReference>
<feature type="region of interest" description="Disordered" evidence="1">
    <location>
        <begin position="147"/>
        <end position="177"/>
    </location>
</feature>
<dbReference type="GO" id="GO:0005634">
    <property type="term" value="C:nucleus"/>
    <property type="evidence" value="ECO:0007669"/>
    <property type="project" value="TreeGrafter"/>
</dbReference>
<evidence type="ECO:0000313" key="3">
    <source>
        <dbReference type="EnsemblMetazoa" id="ADIR005307-PA"/>
    </source>
</evidence>
<feature type="region of interest" description="Disordered" evidence="1">
    <location>
        <begin position="256"/>
        <end position="290"/>
    </location>
</feature>
<evidence type="ECO:0000259" key="2">
    <source>
        <dbReference type="Pfam" id="PF13638"/>
    </source>
</evidence>
<feature type="compositionally biased region" description="Polar residues" evidence="1">
    <location>
        <begin position="228"/>
        <end position="238"/>
    </location>
</feature>
<dbReference type="STRING" id="7168.A0A182NCE3"/>
<dbReference type="PANTHER" id="PTHR16161">
    <property type="entry name" value="TRANSCRIPTIONAL PROTEIN SWT1"/>
    <property type="match status" value="1"/>
</dbReference>